<keyword evidence="6" id="KW-0902">Two-component regulatory system</keyword>
<evidence type="ECO:0000256" key="3">
    <source>
        <dbReference type="ARBA" id="ARBA00022553"/>
    </source>
</evidence>
<dbReference type="Pfam" id="PF13620">
    <property type="entry name" value="CarboxypepD_reg"/>
    <property type="match status" value="1"/>
</dbReference>
<dbReference type="InterPro" id="IPR003661">
    <property type="entry name" value="HisK_dim/P_dom"/>
</dbReference>
<dbReference type="InterPro" id="IPR036097">
    <property type="entry name" value="HisK_dim/P_sf"/>
</dbReference>
<dbReference type="SUPFAM" id="SSF47384">
    <property type="entry name" value="Homodimeric domain of signal transducing histidine kinase"/>
    <property type="match status" value="1"/>
</dbReference>
<protein>
    <recommendedName>
        <fullName evidence="2">histidine kinase</fullName>
        <ecNumber evidence="2">2.7.13.3</ecNumber>
    </recommendedName>
</protein>
<name>A0A1G2I4Z1_9BACT</name>
<dbReference type="SMART" id="SM00387">
    <property type="entry name" value="HATPase_c"/>
    <property type="match status" value="1"/>
</dbReference>
<evidence type="ECO:0000313" key="12">
    <source>
        <dbReference type="Proteomes" id="UP000176421"/>
    </source>
</evidence>
<dbReference type="Gene3D" id="2.60.40.1120">
    <property type="entry name" value="Carboxypeptidase-like, regulatory domain"/>
    <property type="match status" value="2"/>
</dbReference>
<keyword evidence="5" id="KW-0418">Kinase</keyword>
<dbReference type="InterPro" id="IPR008969">
    <property type="entry name" value="CarboxyPept-like_regulatory"/>
</dbReference>
<dbReference type="EC" id="2.7.13.3" evidence="2"/>
<evidence type="ECO:0000256" key="8">
    <source>
        <dbReference type="SAM" id="Phobius"/>
    </source>
</evidence>
<keyword evidence="8" id="KW-1133">Transmembrane helix</keyword>
<dbReference type="PROSITE" id="PS51257">
    <property type="entry name" value="PROKAR_LIPOPROTEIN"/>
    <property type="match status" value="1"/>
</dbReference>
<dbReference type="Gene3D" id="1.10.287.130">
    <property type="match status" value="1"/>
</dbReference>
<dbReference type="Proteomes" id="UP000176421">
    <property type="component" value="Unassembled WGS sequence"/>
</dbReference>
<dbReference type="InterPro" id="IPR036890">
    <property type="entry name" value="HATPase_C_sf"/>
</dbReference>
<dbReference type="STRING" id="1802206.A3D35_00865"/>
<dbReference type="PANTHER" id="PTHR43711:SF26">
    <property type="entry name" value="SENSOR HISTIDINE KINASE RCSC"/>
    <property type="match status" value="1"/>
</dbReference>
<gene>
    <name evidence="11" type="ORF">A3D35_00865</name>
</gene>
<keyword evidence="8" id="KW-0812">Transmembrane</keyword>
<proteinExistence type="predicted"/>
<dbReference type="PANTHER" id="PTHR43711">
    <property type="entry name" value="TWO-COMPONENT HISTIDINE KINASE"/>
    <property type="match status" value="1"/>
</dbReference>
<dbReference type="SUPFAM" id="SSF55874">
    <property type="entry name" value="ATPase domain of HSP90 chaperone/DNA topoisomerase II/histidine kinase"/>
    <property type="match status" value="1"/>
</dbReference>
<organism evidence="11 12">
    <name type="scientific">Candidatus Staskawiczbacteria bacterium RIFCSPHIGHO2_02_FULL_34_9</name>
    <dbReference type="NCBI Taxonomy" id="1802206"/>
    <lineage>
        <taxon>Bacteria</taxon>
        <taxon>Candidatus Staskawicziibacteriota</taxon>
    </lineage>
</organism>
<dbReference type="AlphaFoldDB" id="A0A1G2I4Z1"/>
<comment type="catalytic activity">
    <reaction evidence="1">
        <text>ATP + protein L-histidine = ADP + protein N-phospho-L-histidine.</text>
        <dbReference type="EC" id="2.7.13.3"/>
    </reaction>
</comment>
<evidence type="ECO:0000256" key="4">
    <source>
        <dbReference type="ARBA" id="ARBA00022679"/>
    </source>
</evidence>
<evidence type="ECO:0000259" key="10">
    <source>
        <dbReference type="PROSITE" id="PS50109"/>
    </source>
</evidence>
<keyword evidence="3" id="KW-0597">Phosphoprotein</keyword>
<dbReference type="GO" id="GO:0000155">
    <property type="term" value="F:phosphorelay sensor kinase activity"/>
    <property type="evidence" value="ECO:0007669"/>
    <property type="project" value="InterPro"/>
</dbReference>
<feature type="transmembrane region" description="Helical" evidence="8">
    <location>
        <begin position="569"/>
        <end position="587"/>
    </location>
</feature>
<reference evidence="11 12" key="1">
    <citation type="journal article" date="2016" name="Nat. Commun.">
        <title>Thousands of microbial genomes shed light on interconnected biogeochemical processes in an aquifer system.</title>
        <authorList>
            <person name="Anantharaman K."/>
            <person name="Brown C.T."/>
            <person name="Hug L.A."/>
            <person name="Sharon I."/>
            <person name="Castelle C.J."/>
            <person name="Probst A.J."/>
            <person name="Thomas B.C."/>
            <person name="Singh A."/>
            <person name="Wilkins M.J."/>
            <person name="Karaoz U."/>
            <person name="Brodie E.L."/>
            <person name="Williams K.H."/>
            <person name="Hubbard S.S."/>
            <person name="Banfield J.F."/>
        </authorList>
    </citation>
    <scope>NUCLEOTIDE SEQUENCE [LARGE SCALE GENOMIC DNA]</scope>
</reference>
<evidence type="ECO:0000256" key="5">
    <source>
        <dbReference type="ARBA" id="ARBA00022777"/>
    </source>
</evidence>
<dbReference type="Pfam" id="PF00512">
    <property type="entry name" value="HisKA"/>
    <property type="match status" value="1"/>
</dbReference>
<dbReference type="Pfam" id="PF02518">
    <property type="entry name" value="HATPase_c"/>
    <property type="match status" value="1"/>
</dbReference>
<feature type="compositionally biased region" description="Polar residues" evidence="7">
    <location>
        <begin position="681"/>
        <end position="710"/>
    </location>
</feature>
<dbReference type="EMBL" id="MHOS01000001">
    <property type="protein sequence ID" value="OGZ69805.1"/>
    <property type="molecule type" value="Genomic_DNA"/>
</dbReference>
<feature type="signal peptide" evidence="9">
    <location>
        <begin position="1"/>
        <end position="20"/>
    </location>
</feature>
<evidence type="ECO:0000256" key="9">
    <source>
        <dbReference type="SAM" id="SignalP"/>
    </source>
</evidence>
<dbReference type="SUPFAM" id="SSF49464">
    <property type="entry name" value="Carboxypeptidase regulatory domain-like"/>
    <property type="match status" value="2"/>
</dbReference>
<dbReference type="FunFam" id="3.30.565.10:FF:000006">
    <property type="entry name" value="Sensor histidine kinase WalK"/>
    <property type="match status" value="1"/>
</dbReference>
<feature type="chain" id="PRO_5009583217" description="histidine kinase" evidence="9">
    <location>
        <begin position="21"/>
        <end position="943"/>
    </location>
</feature>
<comment type="caution">
    <text evidence="11">The sequence shown here is derived from an EMBL/GenBank/DDBJ whole genome shotgun (WGS) entry which is preliminary data.</text>
</comment>
<evidence type="ECO:0000256" key="2">
    <source>
        <dbReference type="ARBA" id="ARBA00012438"/>
    </source>
</evidence>
<dbReference type="CDD" id="cd00075">
    <property type="entry name" value="HATPase"/>
    <property type="match status" value="1"/>
</dbReference>
<evidence type="ECO:0000313" key="11">
    <source>
        <dbReference type="EMBL" id="OGZ69805.1"/>
    </source>
</evidence>
<dbReference type="InterPro" id="IPR003594">
    <property type="entry name" value="HATPase_dom"/>
</dbReference>
<feature type="region of interest" description="Disordered" evidence="7">
    <location>
        <begin position="681"/>
        <end position="716"/>
    </location>
</feature>
<dbReference type="Gene3D" id="3.30.565.10">
    <property type="entry name" value="Histidine kinase-like ATPase, C-terminal domain"/>
    <property type="match status" value="1"/>
</dbReference>
<dbReference type="CDD" id="cd00082">
    <property type="entry name" value="HisKA"/>
    <property type="match status" value="1"/>
</dbReference>
<dbReference type="InterPro" id="IPR005467">
    <property type="entry name" value="His_kinase_dom"/>
</dbReference>
<dbReference type="PROSITE" id="PS50109">
    <property type="entry name" value="HIS_KIN"/>
    <property type="match status" value="1"/>
</dbReference>
<keyword evidence="9" id="KW-0732">Signal</keyword>
<accession>A0A1G2I4Z1</accession>
<keyword evidence="8" id="KW-0472">Membrane</keyword>
<feature type="transmembrane region" description="Helical" evidence="8">
    <location>
        <begin position="542"/>
        <end position="563"/>
    </location>
</feature>
<feature type="domain" description="Histidine kinase" evidence="10">
    <location>
        <begin position="725"/>
        <end position="943"/>
    </location>
</feature>
<keyword evidence="4" id="KW-0808">Transferase</keyword>
<dbReference type="InterPro" id="IPR004358">
    <property type="entry name" value="Sig_transdc_His_kin-like_C"/>
</dbReference>
<evidence type="ECO:0000256" key="1">
    <source>
        <dbReference type="ARBA" id="ARBA00000085"/>
    </source>
</evidence>
<dbReference type="PRINTS" id="PR00344">
    <property type="entry name" value="BCTRLSENSOR"/>
</dbReference>
<evidence type="ECO:0000256" key="7">
    <source>
        <dbReference type="SAM" id="MobiDB-lite"/>
    </source>
</evidence>
<dbReference type="InterPro" id="IPR050736">
    <property type="entry name" value="Sensor_HK_Regulatory"/>
</dbReference>
<sequence length="943" mass="103164">MKKIFLPLILFLSVISTGFACLPVGEVLAATTGTIDNIYKYAWSSDVGWINFAPNNDSQDSSYIGLSIDSDGITGYSFGQNAGWINFSPTNGGVLNNTSGFLSGYAFGENVGWINFSNVKISCTGQFTGSATGDNVGTLNFDCQDCKVMTNWLPTEGCGTHNACQNSQCVAVAGAGTDQCTTDSECNTEKHNACNAQGQCIVVDGSGADICQVSDDCTKSHNECSVMQCVSVQGLGSDQCQTDANCVSGKHNSCNDQGQCLILDGQGSNTCQTDSDCKTVVVSESHNQCNFFNQCVSVNGPGANECQSDSDCGNPIINLPPVPPVIKKIIDPAVEILQPVTETIKKVIESPVGSVASKVITTTGVIVTASGTIAATTTTLIATGVGAFFPSLFDIVLSLIRLWGLLLTGLGIKRRVKNWGIVYDSITKQPLDPAQVLLKDSDGNVVYTAITDIDGRYGFLVPPGTYTMITKKTNYAFPSEKLAGRISDEAYNNLYFGGPIAIRNFGEVITKNVPMDPVKFDWNEFAKKSKTFMKFYSKWDLVIKRIIDLSYIVGFVVAIIAFISVPKPYNSIILGLYLVLLFLRMFGLKTKSFGYIMDKTTSEPLSFAIVRVVIPNTSVQVAQRIADAYGRYYCLVPKGRYQVKIEKKNKDASYSPVYTSPIINVSKRGIIKEKFRIDSNVSNTNVGPKNTPDVKNSTSQKPMPEQNNVKNKSKGDEKLDIDPYLLIHQLKSPLSSMKISEEMFLDGNFGKLTPEQKEIIERMHEKSENLMSLINDISDINKVKEKFSSFNFTSENILDLISNVISLKKEDINAKKIDLKISGENIPQVKIDKEKMCIAFENIIDNAIKYNNLGGKLDVSFEDKGDSLLIKFSDTGIGIPPYEKDKIFSKFFRAENAKKFDGTGSGLGLLITKSIIESHHGKIWFESEENKGTTFIVELPIQQ</sequence>
<evidence type="ECO:0000256" key="6">
    <source>
        <dbReference type="ARBA" id="ARBA00023012"/>
    </source>
</evidence>